<feature type="domain" description="Tail specific protease" evidence="1">
    <location>
        <begin position="214"/>
        <end position="360"/>
    </location>
</feature>
<reference evidence="2 3" key="1">
    <citation type="submission" date="2016-11" db="EMBL/GenBank/DDBJ databases">
        <authorList>
            <person name="Jaros S."/>
            <person name="Januszkiewicz K."/>
            <person name="Wedrychowicz H."/>
        </authorList>
    </citation>
    <scope>NUCLEOTIDE SEQUENCE [LARGE SCALE GENOMIC DNA]</scope>
    <source>
        <strain evidence="2 3">DSM 24787</strain>
    </source>
</reference>
<keyword evidence="3" id="KW-1185">Reference proteome</keyword>
<evidence type="ECO:0000313" key="3">
    <source>
        <dbReference type="Proteomes" id="UP000185003"/>
    </source>
</evidence>
<dbReference type="InterPro" id="IPR029045">
    <property type="entry name" value="ClpP/crotonase-like_dom_sf"/>
</dbReference>
<sequence length="442" mass="50846">MREDLDTLIHTIARVSPHIAVKKDAWKYDGIQEMKNLKKRIDTISSDLSYYLLLEQAFTLSQDMHTSSWFPLPDWAKAEEAAFRRIRSRFKMAIPNTYVNGKYIIREAFAYEQDTIGIGSEIRQIEGIPVDKYVRQHISGRYYSYDMKHGKFYGAGFFKNTETVFYDSLSFTFRLPSGAIKNLRMSTREFTRYLPVGYKRKNNITRIELWEPEKVLYIRLTEMNADSIPFLQRELARYKEHTKDIERIIVDFRGNPGGDDTTWQALYSAIIPSPVSYPLKLSANKGFGKKKETLPLLTKYGLYALVDETETLGPSDSSLHFTGKIFVLFEDHYSSAGSAMIIPNAKKDDQIISVGRRTGTFLGVGFAPLFFTLPHSRIPYRIAPSIETTGAIRAGDLMHDDPEIEVPYDIRDFEATATYTGDLNDKAYLLRYDPFIRIAMQH</sequence>
<proteinExistence type="predicted"/>
<gene>
    <name evidence="2" type="ORF">SAMN04488055_5524</name>
</gene>
<dbReference type="SUPFAM" id="SSF52096">
    <property type="entry name" value="ClpP/crotonase"/>
    <property type="match status" value="1"/>
</dbReference>
<protein>
    <submittedName>
        <fullName evidence="2">Peptidase family S41</fullName>
    </submittedName>
</protein>
<dbReference type="InterPro" id="IPR005151">
    <property type="entry name" value="Tail-specific_protease"/>
</dbReference>
<dbReference type="GO" id="GO:0006508">
    <property type="term" value="P:proteolysis"/>
    <property type="evidence" value="ECO:0007669"/>
    <property type="project" value="InterPro"/>
</dbReference>
<dbReference type="AlphaFoldDB" id="A0A1N6KBU1"/>
<dbReference type="Pfam" id="PF03572">
    <property type="entry name" value="Peptidase_S41"/>
    <property type="match status" value="1"/>
</dbReference>
<dbReference type="GO" id="GO:0008236">
    <property type="term" value="F:serine-type peptidase activity"/>
    <property type="evidence" value="ECO:0007669"/>
    <property type="project" value="InterPro"/>
</dbReference>
<dbReference type="Proteomes" id="UP000185003">
    <property type="component" value="Unassembled WGS sequence"/>
</dbReference>
<organism evidence="2 3">
    <name type="scientific">Chitinophaga niabensis</name>
    <dbReference type="NCBI Taxonomy" id="536979"/>
    <lineage>
        <taxon>Bacteria</taxon>
        <taxon>Pseudomonadati</taxon>
        <taxon>Bacteroidota</taxon>
        <taxon>Chitinophagia</taxon>
        <taxon>Chitinophagales</taxon>
        <taxon>Chitinophagaceae</taxon>
        <taxon>Chitinophaga</taxon>
    </lineage>
</organism>
<evidence type="ECO:0000259" key="1">
    <source>
        <dbReference type="Pfam" id="PF03572"/>
    </source>
</evidence>
<name>A0A1N6KBU1_9BACT</name>
<evidence type="ECO:0000313" key="2">
    <source>
        <dbReference type="EMBL" id="SIO54022.1"/>
    </source>
</evidence>
<accession>A0A1N6KBU1</accession>
<dbReference type="EMBL" id="FSRA01000002">
    <property type="protein sequence ID" value="SIO54022.1"/>
    <property type="molecule type" value="Genomic_DNA"/>
</dbReference>
<dbReference type="STRING" id="536979.SAMN04488055_5524"/>
<dbReference type="Gene3D" id="3.90.226.10">
    <property type="entry name" value="2-enoyl-CoA Hydratase, Chain A, domain 1"/>
    <property type="match status" value="1"/>
</dbReference>